<dbReference type="EMBL" id="JALBCA010000143">
    <property type="protein sequence ID" value="KAI2382116.1"/>
    <property type="molecule type" value="Genomic_DNA"/>
</dbReference>
<proteinExistence type="predicted"/>
<comment type="caution">
    <text evidence="1">The sequence shown here is derived from an EMBL/GenBank/DDBJ whole genome shotgun (WGS) entry which is preliminary data.</text>
</comment>
<sequence>MAHTPSEPFTLTGGCFCKAIRYKITAPARGDRPGLSGVADTRVPPLPGKPISPLVKQSDQPRIPTKLPVIDFDHCADCRHASGSVAQCWFICPPEWVEWTLRCRQGFGKDEEGGTEVRLTTLEACVSSTVEASTTESTIPATTYMAHYKSSSRVTRTFCVQCGTNLTYHYARDPSSSSSLPQFPALIDITTGSLDDGSLVRVHIDRQTWWDSGVGWVKRIMRWGDGDLMKHPKGITTQEIVFE</sequence>
<organism evidence="1">
    <name type="scientific">Ophidiomyces ophidiicola</name>
    <dbReference type="NCBI Taxonomy" id="1387563"/>
    <lineage>
        <taxon>Eukaryota</taxon>
        <taxon>Fungi</taxon>
        <taxon>Dikarya</taxon>
        <taxon>Ascomycota</taxon>
        <taxon>Pezizomycotina</taxon>
        <taxon>Eurotiomycetes</taxon>
        <taxon>Eurotiomycetidae</taxon>
        <taxon>Onygenales</taxon>
        <taxon>Onygenaceae</taxon>
        <taxon>Ophidiomyces</taxon>
    </lineage>
</organism>
<accession>A0ACB8UN94</accession>
<protein>
    <submittedName>
        <fullName evidence="1">Uncharacterized protein</fullName>
    </submittedName>
</protein>
<evidence type="ECO:0000313" key="1">
    <source>
        <dbReference type="EMBL" id="KAI2382116.1"/>
    </source>
</evidence>
<reference evidence="1" key="1">
    <citation type="journal article" date="2022" name="bioRxiv">
        <title>Population genetic analysis of Ophidiomyces ophidiicola, the causative agent of snake fungal disease, indicates recent introductions to the USA.</title>
        <authorList>
            <person name="Ladner J.T."/>
            <person name="Palmer J.M."/>
            <person name="Ettinger C.L."/>
            <person name="Stajich J.E."/>
            <person name="Farrell T.M."/>
            <person name="Glorioso B.M."/>
            <person name="Lawson B."/>
            <person name="Price S.J."/>
            <person name="Stengle A.G."/>
            <person name="Grear D.A."/>
            <person name="Lorch J.M."/>
        </authorList>
    </citation>
    <scope>NUCLEOTIDE SEQUENCE</scope>
    <source>
        <strain evidence="1">NWHC 24266-5</strain>
    </source>
</reference>
<name>A0ACB8UN94_9EURO</name>
<gene>
    <name evidence="1" type="ORF">LOY88_006284</name>
</gene>